<dbReference type="CDD" id="cd02440">
    <property type="entry name" value="AdoMet_MTases"/>
    <property type="match status" value="1"/>
</dbReference>
<dbReference type="SUPFAM" id="SSF103473">
    <property type="entry name" value="MFS general substrate transporter"/>
    <property type="match status" value="1"/>
</dbReference>
<feature type="transmembrane region" description="Helical" evidence="2">
    <location>
        <begin position="34"/>
        <end position="54"/>
    </location>
</feature>
<name>A0A840ACV0_9PROT</name>
<evidence type="ECO:0000313" key="3">
    <source>
        <dbReference type="EMBL" id="MBB3898971.1"/>
    </source>
</evidence>
<feature type="transmembrane region" description="Helical" evidence="2">
    <location>
        <begin position="66"/>
        <end position="85"/>
    </location>
</feature>
<keyword evidence="2" id="KW-1133">Transmembrane helix</keyword>
<evidence type="ECO:0000256" key="1">
    <source>
        <dbReference type="ARBA" id="ARBA00023115"/>
    </source>
</evidence>
<dbReference type="GO" id="GO:0006596">
    <property type="term" value="P:polyamine biosynthetic process"/>
    <property type="evidence" value="ECO:0007669"/>
    <property type="project" value="UniProtKB-KW"/>
</dbReference>
<dbReference type="Pfam" id="PF01564">
    <property type="entry name" value="Spermine_synth"/>
    <property type="match status" value="1"/>
</dbReference>
<accession>A0A840ACV0</accession>
<feature type="transmembrane region" description="Helical" evidence="2">
    <location>
        <begin position="396"/>
        <end position="419"/>
    </location>
</feature>
<protein>
    <submittedName>
        <fullName evidence="3">Putative membrane-bound spermidine synthase</fullName>
    </submittedName>
</protein>
<comment type="caution">
    <text evidence="3">The sequence shown here is derived from an EMBL/GenBank/DDBJ whole genome shotgun (WGS) entry which is preliminary data.</text>
</comment>
<dbReference type="InterPro" id="IPR036259">
    <property type="entry name" value="MFS_trans_sf"/>
</dbReference>
<dbReference type="Gene3D" id="1.20.1250.20">
    <property type="entry name" value="MFS general substrate transporter like domains"/>
    <property type="match status" value="1"/>
</dbReference>
<evidence type="ECO:0000313" key="4">
    <source>
        <dbReference type="Proteomes" id="UP000553193"/>
    </source>
</evidence>
<feature type="transmembrane region" description="Helical" evidence="2">
    <location>
        <begin position="147"/>
        <end position="166"/>
    </location>
</feature>
<dbReference type="PANTHER" id="PTHR43317:SF1">
    <property type="entry name" value="THERMOSPERMINE SYNTHASE ACAULIS5"/>
    <property type="match status" value="1"/>
</dbReference>
<dbReference type="InterPro" id="IPR029063">
    <property type="entry name" value="SAM-dependent_MTases_sf"/>
</dbReference>
<proteinExistence type="predicted"/>
<gene>
    <name evidence="3" type="ORF">GGQ83_002414</name>
</gene>
<feature type="transmembrane region" description="Helical" evidence="2">
    <location>
        <begin position="287"/>
        <end position="310"/>
    </location>
</feature>
<dbReference type="SUPFAM" id="SSF53335">
    <property type="entry name" value="S-adenosyl-L-methionine-dependent methyltransferases"/>
    <property type="match status" value="1"/>
</dbReference>
<dbReference type="NCBIfam" id="NF037959">
    <property type="entry name" value="MFS_SpdSyn"/>
    <property type="match status" value="1"/>
</dbReference>
<feature type="transmembrane region" description="Helical" evidence="2">
    <location>
        <begin position="105"/>
        <end position="126"/>
    </location>
</feature>
<feature type="transmembrane region" description="Helical" evidence="2">
    <location>
        <begin position="425"/>
        <end position="443"/>
    </location>
</feature>
<reference evidence="3 4" key="1">
    <citation type="submission" date="2020-08" db="EMBL/GenBank/DDBJ databases">
        <title>Genomic Encyclopedia of Type Strains, Phase IV (KMG-IV): sequencing the most valuable type-strain genomes for metagenomic binning, comparative biology and taxonomic classification.</title>
        <authorList>
            <person name="Goeker M."/>
        </authorList>
    </citation>
    <scope>NUCLEOTIDE SEQUENCE [LARGE SCALE GENOMIC DNA]</scope>
    <source>
        <strain evidence="3 4">DSM 19979</strain>
    </source>
</reference>
<keyword evidence="2" id="KW-0812">Transmembrane</keyword>
<dbReference type="Gene3D" id="3.40.50.150">
    <property type="entry name" value="Vaccinia Virus protein VP39"/>
    <property type="match status" value="1"/>
</dbReference>
<feature type="transmembrane region" description="Helical" evidence="2">
    <location>
        <begin position="172"/>
        <end position="197"/>
    </location>
</feature>
<feature type="transmembrane region" description="Helical" evidence="2">
    <location>
        <begin position="254"/>
        <end position="275"/>
    </location>
</feature>
<dbReference type="PANTHER" id="PTHR43317">
    <property type="entry name" value="THERMOSPERMINE SYNTHASE ACAULIS5"/>
    <property type="match status" value="1"/>
</dbReference>
<keyword evidence="1" id="KW-0620">Polyamine biosynthesis</keyword>
<feature type="transmembrane region" description="Helical" evidence="2">
    <location>
        <begin position="330"/>
        <end position="356"/>
    </location>
</feature>
<dbReference type="RefSeq" id="WP_184384267.1">
    <property type="nucleotide sequence ID" value="NZ_JACIDJ010000003.1"/>
</dbReference>
<sequence length="759" mass="80694">MTRLMVAFFLSGFGALLCQIIWQRMLGVFAGSDTVSAALVVSAFLSGLGLGSIIGAKVADRLSPRGAMLAFAMAELAVAACALASKPFLYDFLAIGMVDQVESPAAIFALCFAGLVIPTTLMGASLPLLARAIATDLGSIAERLGTLYGLNTLGAGMGALVGGWFIVGHLGFVGALGLAAALDVIAAILALTLLASLSREVPPRRAARAVTTGPAPFGGLPLWCLLVFLSGYVIVALEIVWVRMLGQVGQFHAYLFPTILGVFLLADGLGMALAARMVRNMRDPRPAFFLTQGAGFALGALLLGALWWAMGHSPLADFMAPDFDRFGPTHLAISTAIIVAVVAPPSFIIGMTFPFVQRAVQQDLASVGARVGWVQLANILGNAAGSIGTGLVTFHFFGTMGTMLLLAIVSLGLLGAWLWQARGPSRTWTAALAAATAAIALLMPSNERFWARLHGLPDQARFAWGEDRSGIAFWREHGEGQGRQPGRFFIMGFGQGFVPFLDAHILLGMLGPLIHPDPQRVLAIGVGSGGTPYGATVNAATREIRGVELIAPVLDALGHIARARPESGVAALLNDPRVRLEAGDGRRALTQGDTLYDVIEADAIRPQTSHSGLLYSAEFLQQVRERLAPGGIYVQWAPTWRVVDTFAAVFPHVVLLRPINALIGSDQPIALDQAALIARLRAPETLAFIQRGNPSITDLGHLVAGEVQVWTPQMARVEPPLTDMFPRDEFFMNHDYLDAYRPRPAWTTTSAVSRPATRP</sequence>
<dbReference type="AlphaFoldDB" id="A0A840ACV0"/>
<keyword evidence="2" id="KW-0472">Membrane</keyword>
<evidence type="ECO:0000256" key="2">
    <source>
        <dbReference type="SAM" id="Phobius"/>
    </source>
</evidence>
<organism evidence="3 4">
    <name type="scientific">Roseococcus suduntuyensis</name>
    <dbReference type="NCBI Taxonomy" id="455361"/>
    <lineage>
        <taxon>Bacteria</taxon>
        <taxon>Pseudomonadati</taxon>
        <taxon>Pseudomonadota</taxon>
        <taxon>Alphaproteobacteria</taxon>
        <taxon>Acetobacterales</taxon>
        <taxon>Roseomonadaceae</taxon>
        <taxon>Roseococcus</taxon>
    </lineage>
</organism>
<feature type="transmembrane region" description="Helical" evidence="2">
    <location>
        <begin position="217"/>
        <end position="242"/>
    </location>
</feature>
<dbReference type="EMBL" id="JACIDJ010000003">
    <property type="protein sequence ID" value="MBB3898971.1"/>
    <property type="molecule type" value="Genomic_DNA"/>
</dbReference>
<dbReference type="Proteomes" id="UP000553193">
    <property type="component" value="Unassembled WGS sequence"/>
</dbReference>
<keyword evidence="4" id="KW-1185">Reference proteome</keyword>